<accession>A0A2S2PXJ1</accession>
<dbReference type="AlphaFoldDB" id="A0A2S2PXJ1"/>
<keyword evidence="4" id="KW-1185">Reference proteome</keyword>
<evidence type="ECO:0000256" key="1">
    <source>
        <dbReference type="PROSITE-ProRule" id="PRU00042"/>
    </source>
</evidence>
<keyword evidence="1" id="KW-0863">Zinc-finger</keyword>
<dbReference type="RefSeq" id="XP_025424901.1">
    <property type="nucleotide sequence ID" value="XM_025569116.1"/>
</dbReference>
<dbReference type="RefSeq" id="XP_025424909.1">
    <property type="nucleotide sequence ID" value="XM_025569124.1"/>
</dbReference>
<evidence type="ECO:0000313" key="6">
    <source>
        <dbReference type="RefSeq" id="XP_025424909.1"/>
    </source>
</evidence>
<dbReference type="Proteomes" id="UP000694846">
    <property type="component" value="Unplaced"/>
</dbReference>
<evidence type="ECO:0000259" key="2">
    <source>
        <dbReference type="PROSITE" id="PS50157"/>
    </source>
</evidence>
<dbReference type="PROSITE" id="PS00028">
    <property type="entry name" value="ZINC_FINGER_C2H2_1"/>
    <property type="match status" value="1"/>
</dbReference>
<dbReference type="GeneID" id="112693868"/>
<organism evidence="3">
    <name type="scientific">Sipha flava</name>
    <name type="common">yellow sugarcane aphid</name>
    <dbReference type="NCBI Taxonomy" id="143950"/>
    <lineage>
        <taxon>Eukaryota</taxon>
        <taxon>Metazoa</taxon>
        <taxon>Ecdysozoa</taxon>
        <taxon>Arthropoda</taxon>
        <taxon>Hexapoda</taxon>
        <taxon>Insecta</taxon>
        <taxon>Pterygota</taxon>
        <taxon>Neoptera</taxon>
        <taxon>Paraneoptera</taxon>
        <taxon>Hemiptera</taxon>
        <taxon>Sternorrhyncha</taxon>
        <taxon>Aphidomorpha</taxon>
        <taxon>Aphidoidea</taxon>
        <taxon>Aphididae</taxon>
        <taxon>Sipha</taxon>
    </lineage>
</organism>
<reference evidence="3" key="1">
    <citation type="submission" date="2018-04" db="EMBL/GenBank/DDBJ databases">
        <title>Transcriptome assembly of Sipha flava.</title>
        <authorList>
            <person name="Scully E.D."/>
            <person name="Geib S.M."/>
            <person name="Palmer N.A."/>
            <person name="Koch K."/>
            <person name="Bradshaw J."/>
            <person name="Heng-Moss T."/>
            <person name="Sarath G."/>
        </authorList>
    </citation>
    <scope>NUCLEOTIDE SEQUENCE</scope>
</reference>
<sequence>MKMELSNFILQMDTLLLDSKIIKKENDIQEENDIHEKDKSKNIALLQQSTSKNIPGIDQYVQVDRLTQRPDNNDALSQFSGVINKIHDKIKIEADFVDSDDMLKSSIVLENNFIKLDSAYYNVRLCDKKFSIKCRICNVSFFGKPKLRIHMRYHSLKLPLSKKLLMNHTKDLKKHYNQILIK</sequence>
<dbReference type="EMBL" id="GGMS01000419">
    <property type="protein sequence ID" value="MBY69622.1"/>
    <property type="molecule type" value="Transcribed_RNA"/>
</dbReference>
<reference evidence="5 6" key="2">
    <citation type="submission" date="2025-04" db="UniProtKB">
        <authorList>
            <consortium name="RefSeq"/>
        </authorList>
    </citation>
    <scope>IDENTIFICATION</scope>
    <source>
        <tissue evidence="5 6">Whole body</tissue>
    </source>
</reference>
<dbReference type="PROSITE" id="PS50157">
    <property type="entry name" value="ZINC_FINGER_C2H2_2"/>
    <property type="match status" value="1"/>
</dbReference>
<name>A0A2S2PXJ1_9HEMI</name>
<dbReference type="SMART" id="SM00355">
    <property type="entry name" value="ZnF_C2H2"/>
    <property type="match status" value="1"/>
</dbReference>
<dbReference type="SUPFAM" id="SSF57667">
    <property type="entry name" value="beta-beta-alpha zinc fingers"/>
    <property type="match status" value="1"/>
</dbReference>
<gene>
    <name evidence="5 6" type="primary">LOC112693868</name>
    <name evidence="3" type="ORF">g.34033</name>
</gene>
<keyword evidence="1" id="KW-0479">Metal-binding</keyword>
<proteinExistence type="predicted"/>
<evidence type="ECO:0000313" key="4">
    <source>
        <dbReference type="Proteomes" id="UP000694846"/>
    </source>
</evidence>
<evidence type="ECO:0000313" key="5">
    <source>
        <dbReference type="RefSeq" id="XP_025424901.1"/>
    </source>
</evidence>
<keyword evidence="1" id="KW-0862">Zinc</keyword>
<dbReference type="InterPro" id="IPR036236">
    <property type="entry name" value="Znf_C2H2_sf"/>
</dbReference>
<feature type="domain" description="C2H2-type" evidence="2">
    <location>
        <begin position="132"/>
        <end position="159"/>
    </location>
</feature>
<dbReference type="InterPro" id="IPR013087">
    <property type="entry name" value="Znf_C2H2_type"/>
</dbReference>
<protein>
    <submittedName>
        <fullName evidence="5 6">Uncharacterized protein LOC112693868</fullName>
    </submittedName>
</protein>
<dbReference type="GO" id="GO:0008270">
    <property type="term" value="F:zinc ion binding"/>
    <property type="evidence" value="ECO:0007669"/>
    <property type="project" value="UniProtKB-KW"/>
</dbReference>
<evidence type="ECO:0000313" key="3">
    <source>
        <dbReference type="EMBL" id="MBY69622.1"/>
    </source>
</evidence>